<gene>
    <name evidence="7" type="ORF">BV898_05173</name>
</gene>
<dbReference type="SUPFAM" id="SSF57850">
    <property type="entry name" value="RING/U-box"/>
    <property type="match status" value="1"/>
</dbReference>
<dbReference type="GO" id="GO:0035102">
    <property type="term" value="C:PRC1 complex"/>
    <property type="evidence" value="ECO:0007669"/>
    <property type="project" value="TreeGrafter"/>
</dbReference>
<dbReference type="PANTHER" id="PTHR10825">
    <property type="entry name" value="RING FINGER DOMAIN-CONTAINING, POLYCOMB GROUP COMPONENT"/>
    <property type="match status" value="1"/>
</dbReference>
<keyword evidence="1" id="KW-0479">Metal-binding</keyword>
<dbReference type="AlphaFoldDB" id="A0A1W0X034"/>
<dbReference type="Gene3D" id="3.30.40.10">
    <property type="entry name" value="Zinc/RING finger domain, C3HC4 (zinc finger)"/>
    <property type="match status" value="1"/>
</dbReference>
<dbReference type="PANTHER" id="PTHR10825:SF29">
    <property type="entry name" value="POLYCOMB GROUP RING FINGER PROTEIN 1"/>
    <property type="match status" value="1"/>
</dbReference>
<dbReference type="InterPro" id="IPR001841">
    <property type="entry name" value="Znf_RING"/>
</dbReference>
<dbReference type="PROSITE" id="PS50089">
    <property type="entry name" value="ZF_RING_2"/>
    <property type="match status" value="1"/>
</dbReference>
<evidence type="ECO:0000256" key="4">
    <source>
        <dbReference type="PROSITE-ProRule" id="PRU00175"/>
    </source>
</evidence>
<dbReference type="GO" id="GO:0008270">
    <property type="term" value="F:zinc ion binding"/>
    <property type="evidence" value="ECO:0007669"/>
    <property type="project" value="UniProtKB-KW"/>
</dbReference>
<evidence type="ECO:0000256" key="5">
    <source>
        <dbReference type="SAM" id="MobiDB-lite"/>
    </source>
</evidence>
<keyword evidence="8" id="KW-1185">Reference proteome</keyword>
<feature type="compositionally biased region" description="Polar residues" evidence="5">
    <location>
        <begin position="603"/>
        <end position="628"/>
    </location>
</feature>
<evidence type="ECO:0000313" key="8">
    <source>
        <dbReference type="Proteomes" id="UP000192578"/>
    </source>
</evidence>
<dbReference type="Proteomes" id="UP000192578">
    <property type="component" value="Unassembled WGS sequence"/>
</dbReference>
<proteinExistence type="predicted"/>
<dbReference type="OrthoDB" id="1305878at2759"/>
<organism evidence="7 8">
    <name type="scientific">Hypsibius exemplaris</name>
    <name type="common">Freshwater tardigrade</name>
    <dbReference type="NCBI Taxonomy" id="2072580"/>
    <lineage>
        <taxon>Eukaryota</taxon>
        <taxon>Metazoa</taxon>
        <taxon>Ecdysozoa</taxon>
        <taxon>Tardigrada</taxon>
        <taxon>Eutardigrada</taxon>
        <taxon>Parachela</taxon>
        <taxon>Hypsibioidea</taxon>
        <taxon>Hypsibiidae</taxon>
        <taxon>Hypsibius</taxon>
    </lineage>
</organism>
<sequence length="939" mass="104947">MDVIRHLPRSALMRRFKCGICDGLLIDAVALPDCEHAYCRSCIVQHCWEWKKDDSNCRCPNSECRREIRKTMPWEALRSHTDLQAIIYKLFPDAYEEEMARRREFYCSNPPTEKESIAYLGRDLTPEELGMVSRHFPWVIPTVPDVLSVQLRFRGVLRKKNAGHVSSPRWETLQKRVEKNAGFICFGVKSSTTVAGIRNAISVKFGLMHPETVLLSRFNSVLHDHLSIFDLIQYRIAKTTNPLILDYALFDQSAFPDTCGRDLALAKLFLPNAPLRPRLNRIPASSIVRSVEVLPERDAIALDPPIDEITAPSMPPSTDDIIHAPDSPRIFATIEEGVVSSASTARESKNACIGSDQVNQMSSASPLPMFGMTLPETDYSIQRDPYSAVSSYAHFIQDGHYQFGHPPSQLETLSPESDVRSDSKLEFSNDMFGTFVVDSQPTTAVEFTEAPAATAITQYETGISESKLLKEQASSITDKDQHDSDIFGRLPLSFLHQLQAHILADVAKLVPHLEIFRLKTLAQTEANPNIAVPDDLCMIPLPRDDPLSLQGLAQTSMACSAYDAPGQNNRADDFPRYGKSLAGSKCCRDFYDSGRVDGAKTNTHNVISTSTPGDPTCASSVLLPSTPETKADRKPRGGRKRSRKGLHETHLTAGQYANTSPTLISTSPFESPVDRILAQTVMQSQLAGCLDPQFPLNISGPLPLASLPTVSEPLPIHYPELAADFHAIRTRQPATPTIMTTMVQLFRQAFPCVPISWTGLLYNIFGTAFQQIHIFIHCVRGHYLTSSWNPVAQLVELYDSTSQYAYQLDPAAKFELWKVYCGQQPNLEILHYRFNAVQDANHAADSGYFALAFAFELAGGTNRPMDMSYRAEELRNWVDVCFSAGRLWPSLMRRPWDGELPAPRVWLANQDSSGASRVETIRREDLMGLEEERLRYSLF</sequence>
<dbReference type="EMBL" id="MTYJ01000027">
    <property type="protein sequence ID" value="OQV20827.1"/>
    <property type="molecule type" value="Genomic_DNA"/>
</dbReference>
<evidence type="ECO:0000256" key="3">
    <source>
        <dbReference type="ARBA" id="ARBA00022833"/>
    </source>
</evidence>
<evidence type="ECO:0000313" key="7">
    <source>
        <dbReference type="EMBL" id="OQV20827.1"/>
    </source>
</evidence>
<evidence type="ECO:0000256" key="2">
    <source>
        <dbReference type="ARBA" id="ARBA00022771"/>
    </source>
</evidence>
<protein>
    <recommendedName>
        <fullName evidence="6">RING-type domain-containing protein</fullName>
    </recommendedName>
</protein>
<comment type="caution">
    <text evidence="7">The sequence shown here is derived from an EMBL/GenBank/DDBJ whole genome shotgun (WGS) entry which is preliminary data.</text>
</comment>
<name>A0A1W0X034_HYPEX</name>
<keyword evidence="3" id="KW-0862">Zinc</keyword>
<dbReference type="InterPro" id="IPR013083">
    <property type="entry name" value="Znf_RING/FYVE/PHD"/>
</dbReference>
<dbReference type="PROSITE" id="PS00518">
    <property type="entry name" value="ZF_RING_1"/>
    <property type="match status" value="1"/>
</dbReference>
<dbReference type="GO" id="GO:0000122">
    <property type="term" value="P:negative regulation of transcription by RNA polymerase II"/>
    <property type="evidence" value="ECO:0007669"/>
    <property type="project" value="TreeGrafter"/>
</dbReference>
<reference evidence="8" key="1">
    <citation type="submission" date="2017-01" db="EMBL/GenBank/DDBJ databases">
        <title>Comparative genomics of anhydrobiosis in the tardigrade Hypsibius dujardini.</title>
        <authorList>
            <person name="Yoshida Y."/>
            <person name="Koutsovoulos G."/>
            <person name="Laetsch D."/>
            <person name="Stevens L."/>
            <person name="Kumar S."/>
            <person name="Horikawa D."/>
            <person name="Ishino K."/>
            <person name="Komine S."/>
            <person name="Tomita M."/>
            <person name="Blaxter M."/>
            <person name="Arakawa K."/>
        </authorList>
    </citation>
    <scope>NUCLEOTIDE SEQUENCE [LARGE SCALE GENOMIC DNA]</scope>
    <source>
        <strain evidence="8">Z151</strain>
    </source>
</reference>
<feature type="region of interest" description="Disordered" evidence="5">
    <location>
        <begin position="603"/>
        <end position="650"/>
    </location>
</feature>
<evidence type="ECO:0000259" key="6">
    <source>
        <dbReference type="PROSITE" id="PS50089"/>
    </source>
</evidence>
<accession>A0A1W0X034</accession>
<dbReference type="InterPro" id="IPR017907">
    <property type="entry name" value="Znf_RING_CS"/>
</dbReference>
<evidence type="ECO:0000256" key="1">
    <source>
        <dbReference type="ARBA" id="ARBA00022723"/>
    </source>
</evidence>
<dbReference type="GO" id="GO:1990841">
    <property type="term" value="F:promoter-specific chromatin binding"/>
    <property type="evidence" value="ECO:0007669"/>
    <property type="project" value="TreeGrafter"/>
</dbReference>
<keyword evidence="2 4" id="KW-0863">Zinc-finger</keyword>
<feature type="domain" description="RING-type" evidence="6">
    <location>
        <begin position="18"/>
        <end position="60"/>
    </location>
</feature>